<dbReference type="OrthoDB" id="1908178at2759"/>
<dbReference type="EMBL" id="KN847984">
    <property type="protein sequence ID" value="KIR46402.1"/>
    <property type="molecule type" value="Genomic_DNA"/>
</dbReference>
<accession>A0A0D0TIR6</accession>
<evidence type="ECO:0000313" key="2">
    <source>
        <dbReference type="EMBL" id="KIR46402.1"/>
    </source>
</evidence>
<dbReference type="Gene3D" id="1.25.40.10">
    <property type="entry name" value="Tetratricopeptide repeat domain"/>
    <property type="match status" value="1"/>
</dbReference>
<reference evidence="2" key="1">
    <citation type="submission" date="2015-01" db="EMBL/GenBank/DDBJ databases">
        <title>The Genome Sequence of Cryptococcus gattii CA1280.</title>
        <authorList>
            <consortium name="The Broad Institute Genomics Platform"/>
            <person name="Cuomo C."/>
            <person name="Litvintseva A."/>
            <person name="Chen Y."/>
            <person name="Heitman J."/>
            <person name="Sun S."/>
            <person name="Springer D."/>
            <person name="Dromer F."/>
            <person name="Young S."/>
            <person name="Zeng Q."/>
            <person name="Gargeya S."/>
            <person name="Abouelleil A."/>
            <person name="Alvarado L."/>
            <person name="Chapman S.B."/>
            <person name="Gainer-Dewar J."/>
            <person name="Goldberg J."/>
            <person name="Griggs A."/>
            <person name="Gujja S."/>
            <person name="Hansen M."/>
            <person name="Howarth C."/>
            <person name="Imamovic A."/>
            <person name="Larimer J."/>
            <person name="Murphy C."/>
            <person name="Naylor J."/>
            <person name="Pearson M."/>
            <person name="Priest M."/>
            <person name="Roberts A."/>
            <person name="Saif S."/>
            <person name="Shea T."/>
            <person name="Sykes S."/>
            <person name="Wortman J."/>
            <person name="Nusbaum C."/>
            <person name="Birren B."/>
        </authorList>
    </citation>
    <scope>NUCLEOTIDE SEQUENCE [LARGE SCALE GENOMIC DNA]</scope>
    <source>
        <strain evidence="2">CA1280</strain>
    </source>
</reference>
<organism evidence="2">
    <name type="scientific">Cryptococcus bacillisporus CA1280</name>
    <dbReference type="NCBI Taxonomy" id="1296109"/>
    <lineage>
        <taxon>Eukaryota</taxon>
        <taxon>Fungi</taxon>
        <taxon>Dikarya</taxon>
        <taxon>Basidiomycota</taxon>
        <taxon>Agaricomycotina</taxon>
        <taxon>Tremellomycetes</taxon>
        <taxon>Tremellales</taxon>
        <taxon>Cryptococcaceae</taxon>
        <taxon>Cryptococcus</taxon>
        <taxon>Cryptococcus gattii species complex</taxon>
    </lineage>
</organism>
<proteinExistence type="predicted"/>
<evidence type="ECO:0000256" key="1">
    <source>
        <dbReference type="SAM" id="MobiDB-lite"/>
    </source>
</evidence>
<feature type="compositionally biased region" description="Polar residues" evidence="1">
    <location>
        <begin position="239"/>
        <end position="252"/>
    </location>
</feature>
<name>A0A0D0TIR6_CRYGA</name>
<dbReference type="HOGENOM" id="CLU_368813_0_0_1"/>
<dbReference type="InterPro" id="IPR011990">
    <property type="entry name" value="TPR-like_helical_dom_sf"/>
</dbReference>
<feature type="region of interest" description="Disordered" evidence="1">
    <location>
        <begin position="207"/>
        <end position="252"/>
    </location>
</feature>
<protein>
    <submittedName>
        <fullName evidence="2">Unplaced genomic scaffold supercont1.12, whole genome shotgun sequence</fullName>
    </submittedName>
</protein>
<dbReference type="AlphaFoldDB" id="A0A0D0TIR6"/>
<gene>
    <name evidence="2" type="ORF">I312_04457</name>
</gene>
<sequence length="755" mass="84643">MSPSLRTTKPCSQCLAAIRARRPADIATSIAGPSNYQEHMAEYSSFKRTSTSPSSLRGNSYKVRNLPKTENYHLTGFQCPTRHNTVRKTQKFHYINFNFTSGSSSTSQDMTSAPLLQSNATKQPAHSVAGPSKCQAYVTEYNPSHQGNPRYTLEIEWVYQGQLGHLRRPSQHNSLNRLRKYLHTTATSTNTTPRADPILQHLSHLAIPNFEPPPPETKASPIPQHTFSPKERSAALSALQRSTSSPPPQDVSSAQLLQSYTDLYMSSPQSQLFTVSEVHEVLKALKLLQVREAGDRQVAEEQIEPLVEEIKALVGDEEKASRGLELLVLSSKTKHNRRIKTKNLVDAEKTFRSLFPKLPSEDDVGERHRYKAALNHLIYLCALAGQGERLENWWNRIEWEGLKADGRAWLSRMILLDRTGKGEEVNGILEKVLENFDEGDVTQEDVSILVNYAMVVYAKLGRWDVVSEVYGQLRPTDLHDLSIIRSSLPNPSYSDGTHPHAHLPLPPFSVPLTRRSYSPLLLSLSVQGHLPAALTIFKHIFEDGYTPSVDDYTALFKGFVKHGVTPVVDDTMSFGNVGQVSEAGKMLGVVNTSGGGDLGDLGGSFEKRMSGIWERGAIFAEPFQYSAEKWQEGNGEWALEALQDIFESFLSLRPLLPSFSPSTFSHPQAELGLKPEVDMLQAEKQARLYAKAPGRKAVWTVLKAFGRVTYGDEEVLRQVWKRMEAKFGPENEEGWKGWRMDKRLGWFRKALFGEE</sequence>